<feature type="region of interest" description="Disordered" evidence="6">
    <location>
        <begin position="258"/>
        <end position="291"/>
    </location>
</feature>
<dbReference type="Pfam" id="PF16550">
    <property type="entry name" value="RPN13_C"/>
    <property type="match status" value="1"/>
</dbReference>
<dbReference type="Gene3D" id="2.30.29.70">
    <property type="entry name" value="Proteasomal ubiquitin receptor Rpn13/ADRM1"/>
    <property type="match status" value="1"/>
</dbReference>
<accession>A0ABD3RKS1</accession>
<feature type="region of interest" description="Disordered" evidence="6">
    <location>
        <begin position="312"/>
        <end position="336"/>
    </location>
</feature>
<dbReference type="InterPro" id="IPR044868">
    <property type="entry name" value="Rpn13/ADRM1_Pru"/>
</dbReference>
<dbReference type="GO" id="GO:0005737">
    <property type="term" value="C:cytoplasm"/>
    <property type="evidence" value="ECO:0007669"/>
    <property type="project" value="UniProtKB-SubCell"/>
</dbReference>
<comment type="caution">
    <text evidence="8">The sequence shown here is derived from an EMBL/GenBank/DDBJ whole genome shotgun (WGS) entry which is preliminary data.</text>
</comment>
<dbReference type="PROSITE" id="PS51917">
    <property type="entry name" value="PRU"/>
    <property type="match status" value="1"/>
</dbReference>
<dbReference type="GO" id="GO:0005634">
    <property type="term" value="C:nucleus"/>
    <property type="evidence" value="ECO:0007669"/>
    <property type="project" value="UniProtKB-SubCell"/>
</dbReference>
<proteinExistence type="predicted"/>
<gene>
    <name evidence="8" type="ORF">ACHAXA_003553</name>
</gene>
<evidence type="ECO:0000313" key="9">
    <source>
        <dbReference type="Proteomes" id="UP001530377"/>
    </source>
</evidence>
<sequence length="482" mass="49719">MSNAQDLLSILNNANAASRSSLRPPGSTSGIVETSILDFKSGKMNATFKPNGKYLVEPDMRRGELHVVYCSSSSSSSSNAAAIGTTSDIVPRPPPATLKLEWRDRRTRTTVDTYALDANSTFERVETGRGGDRVYLLQRSGRRRNFFWMQDKDDSKDEELCVKVNLYIGDISEAASAAGIASPDPLESVPPNDDYGVDSAELLRMMQGALGTRGSGSLSGIDDGARLVSVPGNHPIPTAGAGQVDALGNILENLGIPGVGGGQPSGERNARVGTGGGGVGTGSAATPSPRGLTLADLQGAMAGLATASPVLGAPASASSSFSPSPSPSGPPLSELASSDIVDESGILDDPSCVARLIALLPEGQQTEASLRENLLSPQVAQTLRRLTSALSGDDDDGGGFNSIIANFQLNHEDGAIAMATGNPIEAFLNCLLRDVERKEGIKKNDDDNDDKDGEEGAGNDDGGGGSGGDGDGQDGDVNMDES</sequence>
<name>A0ABD3RKS1_9STRA</name>
<evidence type="ECO:0000256" key="6">
    <source>
        <dbReference type="SAM" id="MobiDB-lite"/>
    </source>
</evidence>
<dbReference type="EMBL" id="JALLPB020000539">
    <property type="protein sequence ID" value="KAL3808155.1"/>
    <property type="molecule type" value="Genomic_DNA"/>
</dbReference>
<dbReference type="Pfam" id="PF04683">
    <property type="entry name" value="Rpn13_ADRM1_Pru"/>
    <property type="match status" value="1"/>
</dbReference>
<dbReference type="InterPro" id="IPR032368">
    <property type="entry name" value="RPN13_DEUBAD"/>
</dbReference>
<protein>
    <recommendedName>
        <fullName evidence="7">Pru domain-containing protein</fullName>
    </recommendedName>
</protein>
<evidence type="ECO:0000259" key="7">
    <source>
        <dbReference type="PROSITE" id="PS51917"/>
    </source>
</evidence>
<feature type="compositionally biased region" description="Acidic residues" evidence="6">
    <location>
        <begin position="446"/>
        <end position="458"/>
    </location>
</feature>
<dbReference type="GO" id="GO:0000502">
    <property type="term" value="C:proteasome complex"/>
    <property type="evidence" value="ECO:0007669"/>
    <property type="project" value="UniProtKB-KW"/>
</dbReference>
<dbReference type="Proteomes" id="UP001530377">
    <property type="component" value="Unassembled WGS sequence"/>
</dbReference>
<dbReference type="InterPro" id="IPR038633">
    <property type="entry name" value="Rpn13/ADRM1_Pru_sf"/>
</dbReference>
<feature type="compositionally biased region" description="Acidic residues" evidence="6">
    <location>
        <begin position="471"/>
        <end position="482"/>
    </location>
</feature>
<keyword evidence="5" id="KW-0539">Nucleus</keyword>
<keyword evidence="3" id="KW-0963">Cytoplasm</keyword>
<evidence type="ECO:0000256" key="4">
    <source>
        <dbReference type="ARBA" id="ARBA00022942"/>
    </source>
</evidence>
<dbReference type="PANTHER" id="PTHR12225:SF0">
    <property type="entry name" value="PROTEASOMAL UBIQUITIN RECEPTOR ADRM1"/>
    <property type="match status" value="1"/>
</dbReference>
<evidence type="ECO:0000256" key="3">
    <source>
        <dbReference type="ARBA" id="ARBA00022490"/>
    </source>
</evidence>
<keyword evidence="9" id="KW-1185">Reference proteome</keyword>
<organism evidence="8 9">
    <name type="scientific">Cyclostephanos tholiformis</name>
    <dbReference type="NCBI Taxonomy" id="382380"/>
    <lineage>
        <taxon>Eukaryota</taxon>
        <taxon>Sar</taxon>
        <taxon>Stramenopiles</taxon>
        <taxon>Ochrophyta</taxon>
        <taxon>Bacillariophyta</taxon>
        <taxon>Coscinodiscophyceae</taxon>
        <taxon>Thalassiosirophycidae</taxon>
        <taxon>Stephanodiscales</taxon>
        <taxon>Stephanodiscaceae</taxon>
        <taxon>Cyclostephanos</taxon>
    </lineage>
</organism>
<dbReference type="AlphaFoldDB" id="A0ABD3RKS1"/>
<feature type="compositionally biased region" description="Gly residues" evidence="6">
    <location>
        <begin position="459"/>
        <end position="470"/>
    </location>
</feature>
<feature type="compositionally biased region" description="Low complexity" evidence="6">
    <location>
        <begin position="312"/>
        <end position="323"/>
    </location>
</feature>
<reference evidence="8 9" key="1">
    <citation type="submission" date="2024-10" db="EMBL/GenBank/DDBJ databases">
        <title>Updated reference genomes for cyclostephanoid diatoms.</title>
        <authorList>
            <person name="Roberts W.R."/>
            <person name="Alverson A.J."/>
        </authorList>
    </citation>
    <scope>NUCLEOTIDE SEQUENCE [LARGE SCALE GENOMIC DNA]</scope>
    <source>
        <strain evidence="8 9">AJA228-03</strain>
    </source>
</reference>
<dbReference type="InterPro" id="IPR006773">
    <property type="entry name" value="Rpn13/ADRM1"/>
</dbReference>
<evidence type="ECO:0000256" key="5">
    <source>
        <dbReference type="ARBA" id="ARBA00023242"/>
    </source>
</evidence>
<evidence type="ECO:0000256" key="2">
    <source>
        <dbReference type="ARBA" id="ARBA00004496"/>
    </source>
</evidence>
<evidence type="ECO:0000313" key="8">
    <source>
        <dbReference type="EMBL" id="KAL3808155.1"/>
    </source>
</evidence>
<dbReference type="PANTHER" id="PTHR12225">
    <property type="entry name" value="ADHESION REGULATING MOLECULE 1 110 KDA CELL MEMBRANE GLYCOPROTEIN"/>
    <property type="match status" value="1"/>
</dbReference>
<dbReference type="InterPro" id="IPR038108">
    <property type="entry name" value="RPN13_DEUBAD_sf"/>
</dbReference>
<evidence type="ECO:0000256" key="1">
    <source>
        <dbReference type="ARBA" id="ARBA00004123"/>
    </source>
</evidence>
<feature type="domain" description="Pru" evidence="7">
    <location>
        <begin position="31"/>
        <end position="171"/>
    </location>
</feature>
<feature type="region of interest" description="Disordered" evidence="6">
    <location>
        <begin position="439"/>
        <end position="482"/>
    </location>
</feature>
<keyword evidence="4" id="KW-0647">Proteasome</keyword>
<comment type="subcellular location">
    <subcellularLocation>
        <location evidence="2">Cytoplasm</location>
    </subcellularLocation>
    <subcellularLocation>
        <location evidence="1">Nucleus</location>
    </subcellularLocation>
</comment>
<dbReference type="Gene3D" id="1.10.2020.20">
    <property type="match status" value="1"/>
</dbReference>